<gene>
    <name evidence="3" type="ORF">A0131_06740</name>
    <name evidence="2" type="ORF">K8V85_09100</name>
    <name evidence="1" type="ORF">SKL01_08550</name>
</gene>
<sequence>METTYRILENQITQRLAGINNYEPIHINQALSHYLDSYQLPMKAKLACLTIDTAMRHLDTTSANNLSRHSILIGDLLSAHFYTLLAELNEPAYQDKISKAIVTVNELKSSIQHQQLNIEELVNAIVKIETIFPYITADYFSVEVSLTELIKQLIPSIVENPPIYLNNFSHDRLVELQTEIEAHYI</sequence>
<dbReference type="GeneID" id="69905375"/>
<dbReference type="OrthoDB" id="2411143at2"/>
<accession>A0A2T4R5N9</accession>
<reference evidence="1 5" key="2">
    <citation type="submission" date="2019-07" db="EMBL/GenBank/DDBJ databases">
        <title>Whole genome shotgun sequence of Staphylococcus kloosii NBRC 109624.</title>
        <authorList>
            <person name="Hosoyama A."/>
            <person name="Uohara A."/>
            <person name="Ohji S."/>
            <person name="Ichikawa N."/>
        </authorList>
    </citation>
    <scope>NUCLEOTIDE SEQUENCE [LARGE SCALE GENOMIC DNA]</scope>
    <source>
        <strain evidence="1 5">NBRC 109624</strain>
    </source>
</reference>
<dbReference type="Proteomes" id="UP000075418">
    <property type="component" value="Unassembled WGS sequence"/>
</dbReference>
<dbReference type="EMBL" id="LUGM01000002">
    <property type="protein sequence ID" value="KYH14471.1"/>
    <property type="molecule type" value="Genomic_DNA"/>
</dbReference>
<dbReference type="InterPro" id="IPR009920">
    <property type="entry name" value="HEPPP_synth_su1"/>
</dbReference>
<dbReference type="EMBL" id="BKAQ01000006">
    <property type="protein sequence ID" value="GEP81677.1"/>
    <property type="molecule type" value="Genomic_DNA"/>
</dbReference>
<dbReference type="KEGG" id="skl:C7J89_08470"/>
<evidence type="ECO:0000313" key="2">
    <source>
        <dbReference type="EMBL" id="HJF68456.1"/>
    </source>
</evidence>
<dbReference type="Proteomes" id="UP000321040">
    <property type="component" value="Unassembled WGS sequence"/>
</dbReference>
<dbReference type="Proteomes" id="UP000706163">
    <property type="component" value="Unassembled WGS sequence"/>
</dbReference>
<dbReference type="Pfam" id="PF07307">
    <property type="entry name" value="HEPPP_synt_1"/>
    <property type="match status" value="1"/>
</dbReference>
<dbReference type="GO" id="GO:0009234">
    <property type="term" value="P:menaquinone biosynthetic process"/>
    <property type="evidence" value="ECO:0007669"/>
    <property type="project" value="InterPro"/>
</dbReference>
<comment type="caution">
    <text evidence="3">The sequence shown here is derived from an EMBL/GenBank/DDBJ whole genome shotgun (WGS) entry which is preliminary data.</text>
</comment>
<evidence type="ECO:0000313" key="4">
    <source>
        <dbReference type="Proteomes" id="UP000075418"/>
    </source>
</evidence>
<reference evidence="2" key="3">
    <citation type="journal article" date="2021" name="PeerJ">
        <title>Extensive microbial diversity within the chicken gut microbiome revealed by metagenomics and culture.</title>
        <authorList>
            <person name="Gilroy R."/>
            <person name="Ravi A."/>
            <person name="Getino M."/>
            <person name="Pursley I."/>
            <person name="Horton D.L."/>
            <person name="Alikhan N.F."/>
            <person name="Baker D."/>
            <person name="Gharbi K."/>
            <person name="Hall N."/>
            <person name="Watson M."/>
            <person name="Adriaenssens E.M."/>
            <person name="Foster-Nyarko E."/>
            <person name="Jarju S."/>
            <person name="Secka A."/>
            <person name="Antonio M."/>
            <person name="Oren A."/>
            <person name="Chaudhuri R.R."/>
            <person name="La Ragione R."/>
            <person name="Hildebrand F."/>
            <person name="Pallen M.J."/>
        </authorList>
    </citation>
    <scope>NUCLEOTIDE SEQUENCE</scope>
    <source>
        <strain evidence="2">CHK149-3286</strain>
    </source>
</reference>
<organism evidence="3 4">
    <name type="scientific">Staphylococcus kloosii</name>
    <dbReference type="NCBI Taxonomy" id="29384"/>
    <lineage>
        <taxon>Bacteria</taxon>
        <taxon>Bacillati</taxon>
        <taxon>Bacillota</taxon>
        <taxon>Bacilli</taxon>
        <taxon>Bacillales</taxon>
        <taxon>Staphylococcaceae</taxon>
        <taxon>Staphylococcus</taxon>
    </lineage>
</organism>
<dbReference type="EMBL" id="DYVT01000105">
    <property type="protein sequence ID" value="HJF68456.1"/>
    <property type="molecule type" value="Genomic_DNA"/>
</dbReference>
<reference evidence="3 4" key="1">
    <citation type="submission" date="2016-02" db="EMBL/GenBank/DDBJ databases">
        <title>Draft genome sequence of hydrocarbon degrading Staphylococcus saprophyticus Strain CNV2, isolated from crude-oil contaminated soil from Noonmati Oil Refinery, Guwahati, Assam, India.</title>
        <authorList>
            <person name="Mukherjee A."/>
            <person name="Chettri B."/>
            <person name="Langpoklakpam J."/>
            <person name="Singh A.K."/>
            <person name="Chattopadhyay D.J."/>
        </authorList>
    </citation>
    <scope>NUCLEOTIDE SEQUENCE [LARGE SCALE GENOMIC DNA]</scope>
    <source>
        <strain evidence="3 4">CNV2</strain>
    </source>
</reference>
<protein>
    <submittedName>
        <fullName evidence="2">Heptaprenyl diphosphate synthase component 1</fullName>
    </submittedName>
    <submittedName>
        <fullName evidence="3">Heptaprenyl pyrophosphate synthase subunit A</fullName>
    </submittedName>
</protein>
<name>A0A151A4V6_9STAP</name>
<dbReference type="AlphaFoldDB" id="A0A151A4V6"/>
<dbReference type="RefSeq" id="WP_061854644.1">
    <property type="nucleotide sequence ID" value="NZ_BKAQ01000006.1"/>
</dbReference>
<keyword evidence="5" id="KW-1185">Reference proteome</keyword>
<accession>A0A151A4V6</accession>
<evidence type="ECO:0000313" key="3">
    <source>
        <dbReference type="EMBL" id="KYH14471.1"/>
    </source>
</evidence>
<evidence type="ECO:0000313" key="1">
    <source>
        <dbReference type="EMBL" id="GEP81677.1"/>
    </source>
</evidence>
<reference evidence="2" key="4">
    <citation type="submission" date="2021-09" db="EMBL/GenBank/DDBJ databases">
        <authorList>
            <person name="Gilroy R."/>
        </authorList>
    </citation>
    <scope>NUCLEOTIDE SEQUENCE</scope>
    <source>
        <strain evidence="2">CHK149-3286</strain>
    </source>
</reference>
<proteinExistence type="predicted"/>
<evidence type="ECO:0000313" key="5">
    <source>
        <dbReference type="Proteomes" id="UP000321040"/>
    </source>
</evidence>
<dbReference type="Gene3D" id="1.20.120.1450">
    <property type="match status" value="1"/>
</dbReference>